<name>A0A8T1XHZ5_9BRAS</name>
<dbReference type="InterPro" id="IPR013103">
    <property type="entry name" value="RVT_2"/>
</dbReference>
<dbReference type="EMBL" id="JAEFBK010000013">
    <property type="protein sequence ID" value="KAG7534176.1"/>
    <property type="molecule type" value="Genomic_DNA"/>
</dbReference>
<reference evidence="3 4" key="1">
    <citation type="submission" date="2020-12" db="EMBL/GenBank/DDBJ databases">
        <title>Concerted genomic and epigenomic changes stabilize Arabidopsis allopolyploids.</title>
        <authorList>
            <person name="Chen Z."/>
        </authorList>
    </citation>
    <scope>NUCLEOTIDE SEQUENCE [LARGE SCALE GENOMIC DNA]</scope>
    <source>
        <strain evidence="3">Allo738</strain>
        <tissue evidence="3">Leaf</tissue>
    </source>
</reference>
<accession>A0A8T1XHZ5</accession>
<dbReference type="Pfam" id="PF25597">
    <property type="entry name" value="SH3_retrovirus"/>
    <property type="match status" value="1"/>
</dbReference>
<feature type="compositionally biased region" description="Low complexity" evidence="1">
    <location>
        <begin position="868"/>
        <end position="881"/>
    </location>
</feature>
<evidence type="ECO:0000259" key="2">
    <source>
        <dbReference type="PROSITE" id="PS50994"/>
    </source>
</evidence>
<dbReference type="Pfam" id="PF22936">
    <property type="entry name" value="Pol_BBD"/>
    <property type="match status" value="1"/>
</dbReference>
<feature type="compositionally biased region" description="Polar residues" evidence="1">
    <location>
        <begin position="805"/>
        <end position="816"/>
    </location>
</feature>
<feature type="compositionally biased region" description="Low complexity" evidence="1">
    <location>
        <begin position="232"/>
        <end position="244"/>
    </location>
</feature>
<dbReference type="Proteomes" id="UP000694240">
    <property type="component" value="Chromosome 13"/>
</dbReference>
<dbReference type="PANTHER" id="PTHR11439:SF483">
    <property type="entry name" value="PEPTIDE SYNTHASE GLIP-LIKE, PUTATIVE (AFU_ORTHOLOGUE AFUA_3G12920)-RELATED"/>
    <property type="match status" value="1"/>
</dbReference>
<organism evidence="3 4">
    <name type="scientific">Arabidopsis thaliana x Arabidopsis arenosa</name>
    <dbReference type="NCBI Taxonomy" id="1240361"/>
    <lineage>
        <taxon>Eukaryota</taxon>
        <taxon>Viridiplantae</taxon>
        <taxon>Streptophyta</taxon>
        <taxon>Embryophyta</taxon>
        <taxon>Tracheophyta</taxon>
        <taxon>Spermatophyta</taxon>
        <taxon>Magnoliopsida</taxon>
        <taxon>eudicotyledons</taxon>
        <taxon>Gunneridae</taxon>
        <taxon>Pentapetalae</taxon>
        <taxon>rosids</taxon>
        <taxon>malvids</taxon>
        <taxon>Brassicales</taxon>
        <taxon>Brassicaceae</taxon>
        <taxon>Camelineae</taxon>
        <taxon>Arabidopsis</taxon>
    </lineage>
</organism>
<dbReference type="InterPro" id="IPR001584">
    <property type="entry name" value="Integrase_cat-core"/>
</dbReference>
<dbReference type="PROSITE" id="PS50994">
    <property type="entry name" value="INTEGRASE"/>
    <property type="match status" value="1"/>
</dbReference>
<dbReference type="InterPro" id="IPR057670">
    <property type="entry name" value="SH3_retrovirus"/>
</dbReference>
<feature type="domain" description="Integrase catalytic" evidence="2">
    <location>
        <begin position="516"/>
        <end position="679"/>
    </location>
</feature>
<dbReference type="GO" id="GO:0015074">
    <property type="term" value="P:DNA integration"/>
    <property type="evidence" value="ECO:0007669"/>
    <property type="project" value="InterPro"/>
</dbReference>
<dbReference type="CDD" id="cd09272">
    <property type="entry name" value="RNase_HI_RT_Ty1"/>
    <property type="match status" value="1"/>
</dbReference>
<evidence type="ECO:0000313" key="4">
    <source>
        <dbReference type="Proteomes" id="UP000694240"/>
    </source>
</evidence>
<dbReference type="Pfam" id="PF07727">
    <property type="entry name" value="RVT_2"/>
    <property type="match status" value="1"/>
</dbReference>
<feature type="region of interest" description="Disordered" evidence="1">
    <location>
        <begin position="231"/>
        <end position="251"/>
    </location>
</feature>
<evidence type="ECO:0000313" key="3">
    <source>
        <dbReference type="EMBL" id="KAG7534176.1"/>
    </source>
</evidence>
<keyword evidence="4" id="KW-1185">Reference proteome</keyword>
<dbReference type="Pfam" id="PF00665">
    <property type="entry name" value="rve"/>
    <property type="match status" value="1"/>
</dbReference>
<feature type="region of interest" description="Disordered" evidence="1">
    <location>
        <begin position="750"/>
        <end position="894"/>
    </location>
</feature>
<evidence type="ECO:0000256" key="1">
    <source>
        <dbReference type="SAM" id="MobiDB-lite"/>
    </source>
</evidence>
<gene>
    <name evidence="3" type="ORF">ISN45_Aa08g017550</name>
</gene>
<dbReference type="Pfam" id="PF14223">
    <property type="entry name" value="Retrotran_gag_2"/>
    <property type="match status" value="1"/>
</dbReference>
<feature type="compositionally biased region" description="Polar residues" evidence="1">
    <location>
        <begin position="833"/>
        <end position="867"/>
    </location>
</feature>
<protein>
    <submittedName>
        <fullName evidence="3">Integrase catalytic core</fullName>
    </submittedName>
</protein>
<dbReference type="Pfam" id="PF13976">
    <property type="entry name" value="gag_pre-integrs"/>
    <property type="match status" value="1"/>
</dbReference>
<comment type="caution">
    <text evidence="3">The sequence shown here is derived from an EMBL/GenBank/DDBJ whole genome shotgun (WGS) entry which is preliminary data.</text>
</comment>
<dbReference type="InterPro" id="IPR025724">
    <property type="entry name" value="GAG-pre-integrase_dom"/>
</dbReference>
<sequence length="1404" mass="156750">MATGSSDVIPISDSPQLLNVNMTSVTKLTGPNYLMWSRQVQGLLNGYDLTGYVDGTTAVPPSTTTVAGATTDNPAFKLWKRQDQLIYSALIGAISITVQPYLSKAKTSADIWSTLSEIYATPSRSHIQQVRQQIKQWTKGTKSIDEYFRGLTVRFDLLAHLGNGMEHEDQIKRILEGLPEDYKRVVDQIEGRDRTPSLPELLEKLLNHEIKLNAVVESAPSLPITANAAQVRGNNNNRNNNRGNSRFNPRQQQTWQQQQFQPQQDSAPRGYQGKCQICGIHGHSARRCSQLQMPSGGFTNSYRPSTPQTPWQPRAHMAVASPSQVNPWLLDSGATHHLTTDLSNLSFHQLYNGGEEVTIADGSGLPISHTGSTYLPTLSKPLTLKDVLYVPNIAKNLISVYRLCNSNQVSVEFFPAHFQVKDLRTGARLLQGRTKNELYEWPVTSQNFTTLFASPTPKASLPSWHSRLGHPSPPILQTIVSQFSLPCFDSTNKHFPCSHCLINKSHKLPFSTNTITSNKPLQYIYSDVWSSPLMSNDGFKYYLVLVDHYTRYTWLYPLKLKSQVRDTFIAFKALVENRFQCKIGTLYSDNGGEFLALRQFLSTNGISHFTSPPHTPEHNGISERKHRHIVETGLTLLHQASVPKKFWPYAFATAVYLINRMPTPVLDSLSPYAKLFGQSPNYLKLRVFGSLCFPWLRPYNSHKLQDKSHPCVFMGYSLTQSAYLCLDITSGRLYTSCHVQFVESTFPFASPLPKNDQTSEPDITCLTDSRPTIVPINPPPLVQAPLSTPPASVLHAPSPTDRSESSSTQELSNNSRVLGGDEANISLGHNEDSTGPSHQENAQIPSPSPENTNQAHKENQTTTVVSNPATTVTTQSQQQQPTNPPENIHPMQTRRKNNIIKPKSKLSLAAITAKPSIPNTVTQALRDEKWRKAMSEEIYAQIRNNTFDLVPSKPGQNVIATKWIFTLKYLPNGVIDSPVVKSITIRMVLQLAVNRSWCIRQLDVNNAFLQGTLQEEVYVSQPPGFIDKDRPHHVCRLNKALYGLKQAPRAWYQELKNYLILLGFKNSLADTSVFIFIQGASIVYTLVYVDDIIVTGSTPSLVTSFISTLSRRFSLKDPTDLTYFLGIEATRTSKGLHLMQRKYIIDLLVKTNMLDAKPVSTPMAPLPKLTLSSGTPLDDAAQFRMVLGSLQYLAFTRPDIAFVVNRLSQFMHRPTDLHWQAAKRILRYLAGTVSHGIFLRANTPMTLHAFSDADWAGDNHDYLSTNAYILYLGSSPIPWSSKKQKGVARSSTEAEYRAVANTASELRWVCSLLTELGVTLPAVPVIYCDNVGATYLCANPVFHSRMKHLALDYHFVRDNVQAGALRVAHVSTHDQLADALTKALPRPRFTDLFNKIGVTLVPPS</sequence>
<dbReference type="PANTHER" id="PTHR11439">
    <property type="entry name" value="GAG-POL-RELATED RETROTRANSPOSON"/>
    <property type="match status" value="1"/>
</dbReference>
<dbReference type="InterPro" id="IPR054722">
    <property type="entry name" value="PolX-like_BBD"/>
</dbReference>
<feature type="compositionally biased region" description="Polar residues" evidence="1">
    <location>
        <begin position="755"/>
        <end position="770"/>
    </location>
</feature>
<proteinExistence type="predicted"/>